<evidence type="ECO:0000256" key="3">
    <source>
        <dbReference type="ARBA" id="ARBA00022692"/>
    </source>
</evidence>
<evidence type="ECO:0000256" key="1">
    <source>
        <dbReference type="ARBA" id="ARBA00004141"/>
    </source>
</evidence>
<feature type="transmembrane region" description="Helical" evidence="7">
    <location>
        <begin position="145"/>
        <end position="166"/>
    </location>
</feature>
<protein>
    <submittedName>
        <fullName evidence="9">Ferric reductase-like transmembrane domain-containing protein</fullName>
    </submittedName>
</protein>
<keyword evidence="6 7" id="KW-0472">Membrane</keyword>
<feature type="transmembrane region" description="Helical" evidence="7">
    <location>
        <begin position="59"/>
        <end position="75"/>
    </location>
</feature>
<keyword evidence="2" id="KW-0813">Transport</keyword>
<dbReference type="PANTHER" id="PTHR36964:SF1">
    <property type="entry name" value="PROTEIN-METHIONINE-SULFOXIDE REDUCTASE HEME-BINDING SUBUNIT MSRQ"/>
    <property type="match status" value="1"/>
</dbReference>
<evidence type="ECO:0000256" key="5">
    <source>
        <dbReference type="ARBA" id="ARBA00023004"/>
    </source>
</evidence>
<gene>
    <name evidence="9" type="ORF">IXB28_02890</name>
</gene>
<dbReference type="RefSeq" id="WP_215617047.1">
    <property type="nucleotide sequence ID" value="NZ_JADOER010000004.1"/>
</dbReference>
<feature type="transmembrane region" description="Helical" evidence="7">
    <location>
        <begin position="123"/>
        <end position="139"/>
    </location>
</feature>
<evidence type="ECO:0000313" key="9">
    <source>
        <dbReference type="EMBL" id="MBT9311141.1"/>
    </source>
</evidence>
<dbReference type="Proteomes" id="UP001196661">
    <property type="component" value="Unassembled WGS sequence"/>
</dbReference>
<evidence type="ECO:0000259" key="8">
    <source>
        <dbReference type="Pfam" id="PF01794"/>
    </source>
</evidence>
<evidence type="ECO:0000256" key="2">
    <source>
        <dbReference type="ARBA" id="ARBA00022448"/>
    </source>
</evidence>
<evidence type="ECO:0000256" key="4">
    <source>
        <dbReference type="ARBA" id="ARBA00022989"/>
    </source>
</evidence>
<keyword evidence="3 7" id="KW-0812">Transmembrane</keyword>
<name>A0ABS5Y001_9CYAN</name>
<comment type="caution">
    <text evidence="9">The sequence shown here is derived from an EMBL/GenBank/DDBJ whole genome shotgun (WGS) entry which is preliminary data.</text>
</comment>
<dbReference type="InterPro" id="IPR022837">
    <property type="entry name" value="MsrQ-like"/>
</dbReference>
<dbReference type="PANTHER" id="PTHR36964">
    <property type="entry name" value="PROTEIN-METHIONINE-SULFOXIDE REDUCTASE HEME-BINDING SUBUNIT MSRQ"/>
    <property type="match status" value="1"/>
</dbReference>
<dbReference type="InterPro" id="IPR013130">
    <property type="entry name" value="Fe3_Rdtase_TM_dom"/>
</dbReference>
<evidence type="ECO:0000313" key="10">
    <source>
        <dbReference type="Proteomes" id="UP001196661"/>
    </source>
</evidence>
<keyword evidence="4 7" id="KW-1133">Transmembrane helix</keyword>
<feature type="domain" description="Ferric oxidoreductase" evidence="8">
    <location>
        <begin position="19"/>
        <end position="134"/>
    </location>
</feature>
<keyword evidence="5" id="KW-0408">Iron</keyword>
<feature type="transmembrane region" description="Helical" evidence="7">
    <location>
        <begin position="95"/>
        <end position="111"/>
    </location>
</feature>
<reference evidence="9 10" key="1">
    <citation type="journal article" date="2021" name="Mar. Drugs">
        <title>Genome Reduction and Secondary Metabolism of the Marine Sponge-Associated Cyanobacterium Leptothoe.</title>
        <authorList>
            <person name="Konstantinou D."/>
            <person name="Popin R.V."/>
            <person name="Fewer D.P."/>
            <person name="Sivonen K."/>
            <person name="Gkelis S."/>
        </authorList>
    </citation>
    <scope>NUCLEOTIDE SEQUENCE [LARGE SCALE GENOMIC DNA]</scope>
    <source>
        <strain evidence="9 10">TAU-MAC 1615</strain>
    </source>
</reference>
<feature type="transmembrane region" description="Helical" evidence="7">
    <location>
        <begin position="20"/>
        <end position="39"/>
    </location>
</feature>
<sequence>MNALSEALPLDFAPLGNNLGFLALAAYIATLVPTTVRIVLPQFKSHNAVRWLLKQRRAIGILAFVLAVGHTYFVVRKRNFDFFDLHTYQASAEGASTLIIFTLLSITSNDWSIKRLKKNWKRLHTLTYMAMFLLTWHVINKMAGQWTMITPIAATSILTITVLFCIRQLTEFRKHRSNS</sequence>
<keyword evidence="10" id="KW-1185">Reference proteome</keyword>
<dbReference type="Pfam" id="PF01794">
    <property type="entry name" value="Ferric_reduct"/>
    <property type="match status" value="1"/>
</dbReference>
<dbReference type="EMBL" id="JADOER010000004">
    <property type="protein sequence ID" value="MBT9311141.1"/>
    <property type="molecule type" value="Genomic_DNA"/>
</dbReference>
<accession>A0ABS5Y001</accession>
<comment type="subcellular location">
    <subcellularLocation>
        <location evidence="1">Membrane</location>
        <topology evidence="1">Multi-pass membrane protein</topology>
    </subcellularLocation>
</comment>
<evidence type="ECO:0000256" key="6">
    <source>
        <dbReference type="ARBA" id="ARBA00023136"/>
    </source>
</evidence>
<proteinExistence type="predicted"/>
<evidence type="ECO:0000256" key="7">
    <source>
        <dbReference type="SAM" id="Phobius"/>
    </source>
</evidence>
<organism evidence="9 10">
    <name type="scientific">Leptothoe kymatousa TAU-MAC 1615</name>
    <dbReference type="NCBI Taxonomy" id="2364775"/>
    <lineage>
        <taxon>Bacteria</taxon>
        <taxon>Bacillati</taxon>
        <taxon>Cyanobacteriota</taxon>
        <taxon>Cyanophyceae</taxon>
        <taxon>Nodosilineales</taxon>
        <taxon>Cymatolegaceae</taxon>
        <taxon>Leptothoe</taxon>
        <taxon>Leptothoe kymatousa</taxon>
    </lineage>
</organism>